<protein>
    <submittedName>
        <fullName evidence="4">NAD(P)H-dependent oxidoreductase</fullName>
    </submittedName>
</protein>
<dbReference type="PANTHER" id="PTHR10204">
    <property type="entry name" value="NAD P H OXIDOREDUCTASE-RELATED"/>
    <property type="match status" value="1"/>
</dbReference>
<evidence type="ECO:0000256" key="2">
    <source>
        <dbReference type="ARBA" id="ARBA00023002"/>
    </source>
</evidence>
<dbReference type="PANTHER" id="PTHR10204:SF34">
    <property type="entry name" value="NAD(P)H DEHYDROGENASE [QUINONE] 1 ISOFORM 1"/>
    <property type="match status" value="1"/>
</dbReference>
<keyword evidence="5" id="KW-1185">Reference proteome</keyword>
<accession>A0ABV8U3D3</accession>
<dbReference type="InterPro" id="IPR003680">
    <property type="entry name" value="Flavodoxin_fold"/>
</dbReference>
<dbReference type="EMBL" id="JBHSDK010000028">
    <property type="protein sequence ID" value="MFC4337341.1"/>
    <property type="molecule type" value="Genomic_DNA"/>
</dbReference>
<feature type="domain" description="Flavodoxin-like fold" evidence="3">
    <location>
        <begin position="7"/>
        <end position="188"/>
    </location>
</feature>
<dbReference type="Pfam" id="PF02525">
    <property type="entry name" value="Flavodoxin_2"/>
    <property type="match status" value="1"/>
</dbReference>
<organism evidence="4 5">
    <name type="scientific">Salininema proteolyticum</name>
    <dbReference type="NCBI Taxonomy" id="1607685"/>
    <lineage>
        <taxon>Bacteria</taxon>
        <taxon>Bacillati</taxon>
        <taxon>Actinomycetota</taxon>
        <taxon>Actinomycetes</taxon>
        <taxon>Glycomycetales</taxon>
        <taxon>Glycomycetaceae</taxon>
        <taxon>Salininema</taxon>
    </lineage>
</organism>
<gene>
    <name evidence="4" type="ORF">ACFPET_19260</name>
</gene>
<dbReference type="Proteomes" id="UP001595823">
    <property type="component" value="Unassembled WGS sequence"/>
</dbReference>
<sequence>MSRNAMVVHPHHRDNSLTAYLARVAEKRLLSEGYEVDFLDLAAEGFDPAMTEADQPDWGNRDKRYSDTVMAHQERLLAVDKVVVVFPVYWFSMPALLKGWIDRVWNYGFSYGRSVPRLGNLSVLFVALAGAQEDVGTDVDFIRSSLDLGVRRGIGEFNGLKETVLHLVANSEGADVEDREGHYARIEEGVTEAVADFAR</sequence>
<evidence type="ECO:0000313" key="4">
    <source>
        <dbReference type="EMBL" id="MFC4337341.1"/>
    </source>
</evidence>
<dbReference type="SUPFAM" id="SSF52218">
    <property type="entry name" value="Flavoproteins"/>
    <property type="match status" value="1"/>
</dbReference>
<comment type="caution">
    <text evidence="4">The sequence shown here is derived from an EMBL/GenBank/DDBJ whole genome shotgun (WGS) entry which is preliminary data.</text>
</comment>
<dbReference type="InterPro" id="IPR051545">
    <property type="entry name" value="NAD(P)H_dehydrogenase_qn"/>
</dbReference>
<evidence type="ECO:0000256" key="1">
    <source>
        <dbReference type="ARBA" id="ARBA00006252"/>
    </source>
</evidence>
<name>A0ABV8U3D3_9ACTN</name>
<evidence type="ECO:0000313" key="5">
    <source>
        <dbReference type="Proteomes" id="UP001595823"/>
    </source>
</evidence>
<dbReference type="Gene3D" id="3.40.50.360">
    <property type="match status" value="1"/>
</dbReference>
<dbReference type="RefSeq" id="WP_380624221.1">
    <property type="nucleotide sequence ID" value="NZ_JBHSDK010000028.1"/>
</dbReference>
<keyword evidence="2" id="KW-0560">Oxidoreductase</keyword>
<dbReference type="InterPro" id="IPR029039">
    <property type="entry name" value="Flavoprotein-like_sf"/>
</dbReference>
<evidence type="ECO:0000259" key="3">
    <source>
        <dbReference type="Pfam" id="PF02525"/>
    </source>
</evidence>
<proteinExistence type="inferred from homology"/>
<comment type="similarity">
    <text evidence="1">Belongs to the NAD(P)H dehydrogenase (quinone) family.</text>
</comment>
<reference evidence="5" key="1">
    <citation type="journal article" date="2019" name="Int. J. Syst. Evol. Microbiol.">
        <title>The Global Catalogue of Microorganisms (GCM) 10K type strain sequencing project: providing services to taxonomists for standard genome sequencing and annotation.</title>
        <authorList>
            <consortium name="The Broad Institute Genomics Platform"/>
            <consortium name="The Broad Institute Genome Sequencing Center for Infectious Disease"/>
            <person name="Wu L."/>
            <person name="Ma J."/>
        </authorList>
    </citation>
    <scope>NUCLEOTIDE SEQUENCE [LARGE SCALE GENOMIC DNA]</scope>
    <source>
        <strain evidence="5">IBRC-M 10908</strain>
    </source>
</reference>